<reference evidence="1 2" key="1">
    <citation type="submission" date="2015-08" db="EMBL/GenBank/DDBJ databases">
        <title>Next Generation Sequencing and Analysis of the Genome of Puccinia sorghi L Schw, the Causal Agent of Maize Common Rust.</title>
        <authorList>
            <person name="Rochi L."/>
            <person name="Burguener G."/>
            <person name="Darino M."/>
            <person name="Turjanski A."/>
            <person name="Kreff E."/>
            <person name="Dieguez M.J."/>
            <person name="Sacco F."/>
        </authorList>
    </citation>
    <scope>NUCLEOTIDE SEQUENCE [LARGE SCALE GENOMIC DNA]</scope>
    <source>
        <strain evidence="1 2">RO10H11247</strain>
    </source>
</reference>
<proteinExistence type="predicted"/>
<comment type="caution">
    <text evidence="1">The sequence shown here is derived from an EMBL/GenBank/DDBJ whole genome shotgun (WGS) entry which is preliminary data.</text>
</comment>
<name>A0A0L6UNF2_9BASI</name>
<organism evidence="1 2">
    <name type="scientific">Puccinia sorghi</name>
    <dbReference type="NCBI Taxonomy" id="27349"/>
    <lineage>
        <taxon>Eukaryota</taxon>
        <taxon>Fungi</taxon>
        <taxon>Dikarya</taxon>
        <taxon>Basidiomycota</taxon>
        <taxon>Pucciniomycotina</taxon>
        <taxon>Pucciniomycetes</taxon>
        <taxon>Pucciniales</taxon>
        <taxon>Pucciniaceae</taxon>
        <taxon>Puccinia</taxon>
    </lineage>
</organism>
<dbReference type="EMBL" id="LAVV01009749">
    <property type="protein sequence ID" value="KNZ50056.1"/>
    <property type="molecule type" value="Genomic_DNA"/>
</dbReference>
<sequence length="62" mass="7602">MIMKQQLSTLDNYYKLGVDVTNTKYIDFFHLRKEVFWDEVKRLCEEQFIHSYHLFGIEKVVN</sequence>
<evidence type="ECO:0000313" key="1">
    <source>
        <dbReference type="EMBL" id="KNZ50056.1"/>
    </source>
</evidence>
<protein>
    <submittedName>
        <fullName evidence="1">Uncharacterized protein</fullName>
    </submittedName>
</protein>
<dbReference type="VEuPathDB" id="FungiDB:VP01_4622g2"/>
<accession>A0A0L6UNF2</accession>
<gene>
    <name evidence="1" type="ORF">VP01_4622g2</name>
</gene>
<dbReference type="AlphaFoldDB" id="A0A0L6UNF2"/>
<evidence type="ECO:0000313" key="2">
    <source>
        <dbReference type="Proteomes" id="UP000037035"/>
    </source>
</evidence>
<keyword evidence="2" id="KW-1185">Reference proteome</keyword>
<dbReference type="Proteomes" id="UP000037035">
    <property type="component" value="Unassembled WGS sequence"/>
</dbReference>